<name>A0A8J5JYX3_HOMAM</name>
<comment type="caution">
    <text evidence="1">The sequence shown here is derived from an EMBL/GenBank/DDBJ whole genome shotgun (WGS) entry which is preliminary data.</text>
</comment>
<dbReference type="Proteomes" id="UP000747542">
    <property type="component" value="Unassembled WGS sequence"/>
</dbReference>
<protein>
    <submittedName>
        <fullName evidence="1">Putative mucin-17-like 3</fullName>
    </submittedName>
</protein>
<gene>
    <name evidence="1" type="primary">Muc17-L3</name>
    <name evidence="1" type="ORF">Hamer_G005609</name>
</gene>
<evidence type="ECO:0000313" key="1">
    <source>
        <dbReference type="EMBL" id="KAG7166497.1"/>
    </source>
</evidence>
<organism evidence="1 2">
    <name type="scientific">Homarus americanus</name>
    <name type="common">American lobster</name>
    <dbReference type="NCBI Taxonomy" id="6706"/>
    <lineage>
        <taxon>Eukaryota</taxon>
        <taxon>Metazoa</taxon>
        <taxon>Ecdysozoa</taxon>
        <taxon>Arthropoda</taxon>
        <taxon>Crustacea</taxon>
        <taxon>Multicrustacea</taxon>
        <taxon>Malacostraca</taxon>
        <taxon>Eumalacostraca</taxon>
        <taxon>Eucarida</taxon>
        <taxon>Decapoda</taxon>
        <taxon>Pleocyemata</taxon>
        <taxon>Astacidea</taxon>
        <taxon>Nephropoidea</taxon>
        <taxon>Nephropidae</taxon>
        <taxon>Homarus</taxon>
    </lineage>
</organism>
<proteinExistence type="predicted"/>
<dbReference type="AlphaFoldDB" id="A0A8J5JYX3"/>
<dbReference type="EMBL" id="JAHLQT010022531">
    <property type="protein sequence ID" value="KAG7166497.1"/>
    <property type="molecule type" value="Genomic_DNA"/>
</dbReference>
<keyword evidence="2" id="KW-1185">Reference proteome</keyword>
<evidence type="ECO:0000313" key="2">
    <source>
        <dbReference type="Proteomes" id="UP000747542"/>
    </source>
</evidence>
<sequence length="105" mass="12466">MGCIRLRSEGLEVPHFTDEDHNHFVDLYFVLLYKFQRKAFLDEVKALDVNEGVNLVRRLVAKQDKTKVWKHRLKIADLAIQIFLATTIVKKFNHDFCLETGWPHW</sequence>
<accession>A0A8J5JYX3</accession>
<reference evidence="1" key="1">
    <citation type="journal article" date="2021" name="Sci. Adv.">
        <title>The American lobster genome reveals insights on longevity, neural, and immune adaptations.</title>
        <authorList>
            <person name="Polinski J.M."/>
            <person name="Zimin A.V."/>
            <person name="Clark K.F."/>
            <person name="Kohn A.B."/>
            <person name="Sadowski N."/>
            <person name="Timp W."/>
            <person name="Ptitsyn A."/>
            <person name="Khanna P."/>
            <person name="Romanova D.Y."/>
            <person name="Williams P."/>
            <person name="Greenwood S.J."/>
            <person name="Moroz L.L."/>
            <person name="Walt D.R."/>
            <person name="Bodnar A.G."/>
        </authorList>
    </citation>
    <scope>NUCLEOTIDE SEQUENCE</scope>
    <source>
        <strain evidence="1">GMGI-L3</strain>
    </source>
</reference>